<dbReference type="SMART" id="SM01060">
    <property type="entry name" value="Catalase"/>
    <property type="match status" value="1"/>
</dbReference>
<keyword evidence="4" id="KW-0479">Metal-binding</keyword>
<accession>A0A8X7CMJ8</accession>
<dbReference type="OrthoDB" id="6880011at2759"/>
<dbReference type="Gene3D" id="2.40.180.10">
    <property type="entry name" value="Catalase core domain"/>
    <property type="match status" value="2"/>
</dbReference>
<dbReference type="GO" id="GO:0005777">
    <property type="term" value="C:peroxisome"/>
    <property type="evidence" value="ECO:0007669"/>
    <property type="project" value="TreeGrafter"/>
</dbReference>
<evidence type="ECO:0000313" key="8">
    <source>
        <dbReference type="EMBL" id="GFY73341.1"/>
    </source>
</evidence>
<dbReference type="GO" id="GO:0042542">
    <property type="term" value="P:response to hydrogen peroxide"/>
    <property type="evidence" value="ECO:0007669"/>
    <property type="project" value="TreeGrafter"/>
</dbReference>
<evidence type="ECO:0000313" key="9">
    <source>
        <dbReference type="Proteomes" id="UP000886998"/>
    </source>
</evidence>
<dbReference type="PRINTS" id="PR00067">
    <property type="entry name" value="CATALASE"/>
</dbReference>
<keyword evidence="9" id="KW-1185">Reference proteome</keyword>
<feature type="domain" description="Catalase core" evidence="7">
    <location>
        <begin position="1"/>
        <end position="168"/>
    </location>
</feature>
<dbReference type="PANTHER" id="PTHR11465:SF9">
    <property type="entry name" value="CATALASE"/>
    <property type="match status" value="1"/>
</dbReference>
<evidence type="ECO:0000259" key="7">
    <source>
        <dbReference type="SMART" id="SM01060"/>
    </source>
</evidence>
<reference evidence="8" key="1">
    <citation type="submission" date="2020-08" db="EMBL/GenBank/DDBJ databases">
        <title>Multicomponent nature underlies the extraordinary mechanical properties of spider dragline silk.</title>
        <authorList>
            <person name="Kono N."/>
            <person name="Nakamura H."/>
            <person name="Mori M."/>
            <person name="Yoshida Y."/>
            <person name="Ohtoshi R."/>
            <person name="Malay A.D."/>
            <person name="Moran D.A.P."/>
            <person name="Tomita M."/>
            <person name="Numata K."/>
            <person name="Arakawa K."/>
        </authorList>
    </citation>
    <scope>NUCLEOTIDE SEQUENCE</scope>
</reference>
<evidence type="ECO:0000256" key="5">
    <source>
        <dbReference type="ARBA" id="ARBA00023002"/>
    </source>
</evidence>
<dbReference type="EMBL" id="BMAV01019995">
    <property type="protein sequence ID" value="GFY73341.1"/>
    <property type="molecule type" value="Genomic_DNA"/>
</dbReference>
<gene>
    <name evidence="8" type="primary">CAT</name>
    <name evidence="8" type="ORF">TNIN_488381</name>
</gene>
<keyword evidence="6" id="KW-0408">Iron</keyword>
<dbReference type="GO" id="GO:0046872">
    <property type="term" value="F:metal ion binding"/>
    <property type="evidence" value="ECO:0007669"/>
    <property type="project" value="UniProtKB-KW"/>
</dbReference>
<keyword evidence="2" id="KW-0575">Peroxidase</keyword>
<dbReference type="Proteomes" id="UP000886998">
    <property type="component" value="Unassembled WGS sequence"/>
</dbReference>
<dbReference type="InterPro" id="IPR018028">
    <property type="entry name" value="Catalase"/>
</dbReference>
<dbReference type="SUPFAM" id="SSF56634">
    <property type="entry name" value="Heme-dependent catalase-like"/>
    <property type="match status" value="1"/>
</dbReference>
<sequence>MFWDFLSLRPESTHQVSILFSDRGIPYGYRYMNGYGSNTFKLINAENEAVYCKFIYKVWPQKEFPLIEVGKLVLNRNPKNYFAEVEQIAFSVASLVPGIESSPDKMLQGRLFSYSDTQRYRLGTNFLQLPVNCPYRVRPRNYERDGEMTIQSQDGAPNYYPNSFGGPVNDRTVRQPPYYVAGDVDRYNSENEDNFTQAGIFYREAGRQIPFSASLSLESNTRTALYCLYQYGCEYVSVQMPVPTISSVVN</sequence>
<evidence type="ECO:0000256" key="6">
    <source>
        <dbReference type="ARBA" id="ARBA00023004"/>
    </source>
</evidence>
<keyword evidence="3" id="KW-0349">Heme</keyword>
<dbReference type="InterPro" id="IPR020835">
    <property type="entry name" value="Catalase_sf"/>
</dbReference>
<dbReference type="AlphaFoldDB" id="A0A8X7CMJ8"/>
<dbReference type="PANTHER" id="PTHR11465">
    <property type="entry name" value="CATALASE"/>
    <property type="match status" value="1"/>
</dbReference>
<organism evidence="8 9">
    <name type="scientific">Trichonephila inaurata madagascariensis</name>
    <dbReference type="NCBI Taxonomy" id="2747483"/>
    <lineage>
        <taxon>Eukaryota</taxon>
        <taxon>Metazoa</taxon>
        <taxon>Ecdysozoa</taxon>
        <taxon>Arthropoda</taxon>
        <taxon>Chelicerata</taxon>
        <taxon>Arachnida</taxon>
        <taxon>Araneae</taxon>
        <taxon>Araneomorphae</taxon>
        <taxon>Entelegynae</taxon>
        <taxon>Araneoidea</taxon>
        <taxon>Nephilidae</taxon>
        <taxon>Trichonephila</taxon>
        <taxon>Trichonephila inaurata</taxon>
    </lineage>
</organism>
<dbReference type="InterPro" id="IPR002226">
    <property type="entry name" value="Catalase_haem_BS"/>
</dbReference>
<dbReference type="PROSITE" id="PS00437">
    <property type="entry name" value="CATALASE_1"/>
    <property type="match status" value="1"/>
</dbReference>
<dbReference type="Pfam" id="PF00199">
    <property type="entry name" value="Catalase"/>
    <property type="match status" value="2"/>
</dbReference>
<comment type="caution">
    <text evidence="8">The sequence shown here is derived from an EMBL/GenBank/DDBJ whole genome shotgun (WGS) entry which is preliminary data.</text>
</comment>
<evidence type="ECO:0000256" key="1">
    <source>
        <dbReference type="ARBA" id="ARBA00005329"/>
    </source>
</evidence>
<proteinExistence type="inferred from homology"/>
<dbReference type="PROSITE" id="PS51402">
    <property type="entry name" value="CATALASE_3"/>
    <property type="match status" value="1"/>
</dbReference>
<evidence type="ECO:0000256" key="4">
    <source>
        <dbReference type="ARBA" id="ARBA00022723"/>
    </source>
</evidence>
<protein>
    <submittedName>
        <fullName evidence="8">Catalase</fullName>
    </submittedName>
</protein>
<dbReference type="GO" id="GO:0005739">
    <property type="term" value="C:mitochondrion"/>
    <property type="evidence" value="ECO:0007669"/>
    <property type="project" value="TreeGrafter"/>
</dbReference>
<evidence type="ECO:0000256" key="2">
    <source>
        <dbReference type="ARBA" id="ARBA00022559"/>
    </source>
</evidence>
<dbReference type="GO" id="GO:0020037">
    <property type="term" value="F:heme binding"/>
    <property type="evidence" value="ECO:0007669"/>
    <property type="project" value="InterPro"/>
</dbReference>
<name>A0A8X7CMJ8_9ARAC</name>
<dbReference type="GO" id="GO:0042744">
    <property type="term" value="P:hydrogen peroxide catabolic process"/>
    <property type="evidence" value="ECO:0007669"/>
    <property type="project" value="TreeGrafter"/>
</dbReference>
<keyword evidence="5" id="KW-0560">Oxidoreductase</keyword>
<dbReference type="InterPro" id="IPR011614">
    <property type="entry name" value="Catalase_core"/>
</dbReference>
<evidence type="ECO:0000256" key="3">
    <source>
        <dbReference type="ARBA" id="ARBA00022617"/>
    </source>
</evidence>
<dbReference type="GO" id="GO:0004096">
    <property type="term" value="F:catalase activity"/>
    <property type="evidence" value="ECO:0007669"/>
    <property type="project" value="InterPro"/>
</dbReference>
<comment type="similarity">
    <text evidence="1">Belongs to the catalase family.</text>
</comment>